<dbReference type="Pfam" id="PF00199">
    <property type="entry name" value="Catalase"/>
    <property type="match status" value="1"/>
</dbReference>
<evidence type="ECO:0000256" key="4">
    <source>
        <dbReference type="ARBA" id="ARBA00022559"/>
    </source>
</evidence>
<protein>
    <recommendedName>
        <fullName evidence="3">catalase</fullName>
        <ecNumber evidence="3">1.11.1.6</ecNumber>
    </recommendedName>
</protein>
<feature type="region of interest" description="Disordered" evidence="10">
    <location>
        <begin position="1"/>
        <end position="84"/>
    </location>
</feature>
<evidence type="ECO:0000256" key="3">
    <source>
        <dbReference type="ARBA" id="ARBA00012314"/>
    </source>
</evidence>
<feature type="domain" description="Catalase core" evidence="11">
    <location>
        <begin position="194"/>
        <end position="582"/>
    </location>
</feature>
<dbReference type="PANTHER" id="PTHR42821:SF1">
    <property type="entry name" value="CATALASE-B"/>
    <property type="match status" value="1"/>
</dbReference>
<dbReference type="PROSITE" id="PS51402">
    <property type="entry name" value="CATALASE_3"/>
    <property type="match status" value="1"/>
</dbReference>
<comment type="cofactor">
    <cofactor evidence="1">
        <name>heme</name>
        <dbReference type="ChEBI" id="CHEBI:30413"/>
    </cofactor>
</comment>
<evidence type="ECO:0000256" key="9">
    <source>
        <dbReference type="ARBA" id="ARBA00023324"/>
    </source>
</evidence>
<feature type="region of interest" description="Disordered" evidence="10">
    <location>
        <begin position="113"/>
        <end position="132"/>
    </location>
</feature>
<dbReference type="Gene3D" id="1.20.1370.20">
    <property type="match status" value="1"/>
</dbReference>
<dbReference type="CDD" id="cd03132">
    <property type="entry name" value="GATase1_catalase"/>
    <property type="match status" value="1"/>
</dbReference>
<keyword evidence="9" id="KW-0376">Hydrogen peroxide</keyword>
<keyword evidence="6" id="KW-0479">Metal-binding</keyword>
<dbReference type="Pfam" id="PF18011">
    <property type="entry name" value="Catalase_C"/>
    <property type="match status" value="1"/>
</dbReference>
<evidence type="ECO:0000256" key="6">
    <source>
        <dbReference type="ARBA" id="ARBA00022723"/>
    </source>
</evidence>
<feature type="compositionally biased region" description="Low complexity" evidence="10">
    <location>
        <begin position="8"/>
        <end position="67"/>
    </location>
</feature>
<dbReference type="SMART" id="SM01060">
    <property type="entry name" value="Catalase"/>
    <property type="match status" value="1"/>
</dbReference>
<dbReference type="PRINTS" id="PR00067">
    <property type="entry name" value="CATALASE"/>
</dbReference>
<dbReference type="RefSeq" id="WP_261760369.1">
    <property type="nucleotide sequence ID" value="NZ_CP104562.2"/>
</dbReference>
<evidence type="ECO:0000256" key="2">
    <source>
        <dbReference type="ARBA" id="ARBA00002974"/>
    </source>
</evidence>
<dbReference type="GO" id="GO:0004096">
    <property type="term" value="F:catalase activity"/>
    <property type="evidence" value="ECO:0007669"/>
    <property type="project" value="UniProtKB-EC"/>
</dbReference>
<keyword evidence="4 12" id="KW-0575">Peroxidase</keyword>
<dbReference type="InterPro" id="IPR043156">
    <property type="entry name" value="Catalase_clade2_helical"/>
</dbReference>
<dbReference type="InterPro" id="IPR011614">
    <property type="entry name" value="Catalase_core"/>
</dbReference>
<dbReference type="Gene3D" id="2.40.180.10">
    <property type="entry name" value="Catalase core domain"/>
    <property type="match status" value="1"/>
</dbReference>
<dbReference type="InterPro" id="IPR029062">
    <property type="entry name" value="Class_I_gatase-like"/>
</dbReference>
<dbReference type="Gene3D" id="3.40.50.880">
    <property type="match status" value="1"/>
</dbReference>
<dbReference type="PANTHER" id="PTHR42821">
    <property type="entry name" value="CATALASE"/>
    <property type="match status" value="1"/>
</dbReference>
<dbReference type="Pfam" id="PF06628">
    <property type="entry name" value="Catalase-rel"/>
    <property type="match status" value="1"/>
</dbReference>
<gene>
    <name evidence="12" type="ORF">N4261_12040</name>
</gene>
<evidence type="ECO:0000256" key="10">
    <source>
        <dbReference type="SAM" id="MobiDB-lite"/>
    </source>
</evidence>
<keyword evidence="7 12" id="KW-0560">Oxidoreductase</keyword>
<keyword evidence="5" id="KW-0349">Heme</keyword>
<sequence>MANRKSDAPAPTGTSAKTAGAAAAPKTAKTGKTAPATEAPSNGAKAGKTAPSAKAAKAPGASVATAKPGASSVLGDGIGSALSTVAGPAQGEVTAPEGATEAQVRLVRKMAGTDTLARGTPSNPLKAAEHGRDNAVHPQAGVPVDAPDEEVGASTLSEDFASDKVGDGIPEAGENPTNDSLDRVRVDSTGRVLTTNQGVPVGDNQNSLKAGLRGPTLMEDFILREKITHFDHERIPERVVHARGSAAHGYFESYGALDDLTIAAPFEAAGKRTPVFVRFSTVAGERGSADTARDVRGFAVKFYTEQGNWDLVGNNMPVFFIQDAMKFPDLIHAVKPEPHNGMPQAASAHDTFWDFVSLMPESTHMLMWVMSDRAIPRSYRMMQGFGVHTFRLVNAQGEAHFVKFHWTPRAGTHSLVWDEAVKLAGADPDFHRRDLWEAIEAGQYPEWELGLQVFTEEQSEQWSFDILDPTKIVPEELVPIRPVGRMVLTRNPDNFFAETEQVAFCTAHIIPGIDFSNDPLLAGRIHSYLDTQITRLGGANFHEIPINAPIAQVHNNQRDGLHRQAIPRGRVAYEPNSLAGGCPFQAGKSGFVSYPKAIQGEALRGKPERFAEHYAQATLFWQSQSEAEQDHIVGAFRFELTRVQTPAIRQRVLAMLRHVDETLATRLADDLGMDLPAPLPDLLGDSGVGAPVAGAVQPPEVTRSDSLSLLDRPGDGGLWGRRVALLVHEGIDGARVREVHEAVLSAGGVPRYIGHRLGDVSTAEGDVIPVEITLETAPGALWDAVVLPEETDDAPHLSRSAQAVAFVQDQYLHCKPLLVLGHDSALLAAVGAPGSVDEADGDPALFFMDPPATPEDGTDLATVTAFLTSLAGHRRFEREMDPPQR</sequence>
<accession>A0ABY6B6T9</accession>
<keyword evidence="8" id="KW-0408">Iron</keyword>
<dbReference type="PROSITE" id="PS00438">
    <property type="entry name" value="CATALASE_2"/>
    <property type="match status" value="1"/>
</dbReference>
<dbReference type="InterPro" id="IPR018028">
    <property type="entry name" value="Catalase"/>
</dbReference>
<dbReference type="InterPro" id="IPR024712">
    <property type="entry name" value="Catalase_clade2"/>
</dbReference>
<comment type="function">
    <text evidence="2">Decomposes hydrogen peroxide into water and oxygen; serves to protect cells from the toxic effects of hydrogen peroxide.</text>
</comment>
<evidence type="ECO:0000256" key="5">
    <source>
        <dbReference type="ARBA" id="ARBA00022617"/>
    </source>
</evidence>
<dbReference type="InterPro" id="IPR010582">
    <property type="entry name" value="Catalase_immune_responsive"/>
</dbReference>
<dbReference type="EMBL" id="CP104562">
    <property type="protein sequence ID" value="UXH80552.1"/>
    <property type="molecule type" value="Genomic_DNA"/>
</dbReference>
<evidence type="ECO:0000313" key="13">
    <source>
        <dbReference type="Proteomes" id="UP001064933"/>
    </source>
</evidence>
<feature type="region of interest" description="Disordered" evidence="10">
    <location>
        <begin position="160"/>
        <end position="182"/>
    </location>
</feature>
<proteinExistence type="predicted"/>
<evidence type="ECO:0000256" key="1">
    <source>
        <dbReference type="ARBA" id="ARBA00001971"/>
    </source>
</evidence>
<dbReference type="EC" id="1.11.1.6" evidence="3"/>
<dbReference type="InterPro" id="IPR041399">
    <property type="entry name" value="Catalase_large_C"/>
</dbReference>
<keyword evidence="13" id="KW-1185">Reference proteome</keyword>
<evidence type="ECO:0000313" key="12">
    <source>
        <dbReference type="EMBL" id="UXH80552.1"/>
    </source>
</evidence>
<organism evidence="12 13">
    <name type="scientific">Roseateles amylovorans</name>
    <dbReference type="NCBI Taxonomy" id="2978473"/>
    <lineage>
        <taxon>Bacteria</taxon>
        <taxon>Pseudomonadati</taxon>
        <taxon>Pseudomonadota</taxon>
        <taxon>Betaproteobacteria</taxon>
        <taxon>Burkholderiales</taxon>
        <taxon>Sphaerotilaceae</taxon>
        <taxon>Roseateles</taxon>
    </lineage>
</organism>
<dbReference type="InterPro" id="IPR024708">
    <property type="entry name" value="Catalase_AS"/>
</dbReference>
<evidence type="ECO:0000259" key="11">
    <source>
        <dbReference type="SMART" id="SM01060"/>
    </source>
</evidence>
<dbReference type="InterPro" id="IPR020835">
    <property type="entry name" value="Catalase_sf"/>
</dbReference>
<dbReference type="SUPFAM" id="SSF52317">
    <property type="entry name" value="Class I glutamine amidotransferase-like"/>
    <property type="match status" value="1"/>
</dbReference>
<evidence type="ECO:0000256" key="7">
    <source>
        <dbReference type="ARBA" id="ARBA00023002"/>
    </source>
</evidence>
<dbReference type="SUPFAM" id="SSF56634">
    <property type="entry name" value="Heme-dependent catalase-like"/>
    <property type="match status" value="1"/>
</dbReference>
<dbReference type="Proteomes" id="UP001064933">
    <property type="component" value="Chromosome"/>
</dbReference>
<name>A0ABY6B6T9_9BURK</name>
<reference evidence="12" key="1">
    <citation type="submission" date="2022-10" db="EMBL/GenBank/DDBJ databases">
        <title>Characterization and whole genome sequencing of a new Roseateles species, isolated from fresh water.</title>
        <authorList>
            <person name="Guliayeva D.Y."/>
            <person name="Akhremchuk A.E."/>
            <person name="Sikolenko M.A."/>
            <person name="Valentovich L.N."/>
            <person name="Sidarenka A.V."/>
        </authorList>
    </citation>
    <scope>NUCLEOTIDE SEQUENCE</scope>
    <source>
        <strain evidence="12">BIM B-1768</strain>
    </source>
</reference>
<evidence type="ECO:0000256" key="8">
    <source>
        <dbReference type="ARBA" id="ARBA00023004"/>
    </source>
</evidence>